<dbReference type="STRING" id="403677.D0N525"/>
<dbReference type="InterPro" id="IPR000086">
    <property type="entry name" value="NUDIX_hydrolase_dom"/>
</dbReference>
<dbReference type="InParanoid" id="D0N525"/>
<dbReference type="AlphaFoldDB" id="D0N525"/>
<proteinExistence type="predicted"/>
<keyword evidence="5" id="KW-1185">Reference proteome</keyword>
<name>D0N525_PHYIT</name>
<dbReference type="OrthoDB" id="128634at2759"/>
<dbReference type="SUPFAM" id="SSF55811">
    <property type="entry name" value="Nudix"/>
    <property type="match status" value="1"/>
</dbReference>
<dbReference type="GO" id="GO:0046872">
    <property type="term" value="F:metal ion binding"/>
    <property type="evidence" value="ECO:0007669"/>
    <property type="project" value="UniProtKB-KW"/>
</dbReference>
<dbReference type="PANTHER" id="PTHR12629:SF0">
    <property type="entry name" value="DIPHOSPHOINOSITOL-POLYPHOSPHATE DIPHOSPHATASE"/>
    <property type="match status" value="1"/>
</dbReference>
<evidence type="ECO:0000256" key="2">
    <source>
        <dbReference type="ARBA" id="ARBA00022801"/>
    </source>
</evidence>
<dbReference type="GeneID" id="9471813"/>
<sequence length="177" mass="19402">MAPEKFKSSHVGRNTQRYDKDKSWWLSASVIARTTDQGERQILLISSSNPTKSDSLLPKGGWDTGEKVKKAALREVIEEGGVNAQLAYDLGKIKFSEAGPKGEDPKKYKCFGYLMRSNTIYDGARMVFECTLKAVQVLIVVGVTVDTAGMRFVCACVGGSTLRNIEATTSELMKAEP</sequence>
<dbReference type="RefSeq" id="XP_002998630.1">
    <property type="nucleotide sequence ID" value="XM_002998584.1"/>
</dbReference>
<dbReference type="HOGENOM" id="CLU_1520760_0_0_1"/>
<dbReference type="PANTHER" id="PTHR12629">
    <property type="entry name" value="DIPHOSPHOINOSITOL POLYPHOSPHATE PHOSPHOHYDROLASE"/>
    <property type="match status" value="1"/>
</dbReference>
<gene>
    <name evidence="4" type="ORF">PITG_06535</name>
</gene>
<dbReference type="Proteomes" id="UP000006643">
    <property type="component" value="Unassembled WGS sequence"/>
</dbReference>
<reference evidence="5" key="1">
    <citation type="journal article" date="2009" name="Nature">
        <title>Genome sequence and analysis of the Irish potato famine pathogen Phytophthora infestans.</title>
        <authorList>
            <consortium name="The Broad Institute Genome Sequencing Platform"/>
            <person name="Haas B.J."/>
            <person name="Kamoun S."/>
            <person name="Zody M.C."/>
            <person name="Jiang R.H."/>
            <person name="Handsaker R.E."/>
            <person name="Cano L.M."/>
            <person name="Grabherr M."/>
            <person name="Kodira C.D."/>
            <person name="Raffaele S."/>
            <person name="Torto-Alalibo T."/>
            <person name="Bozkurt T.O."/>
            <person name="Ah-Fong A.M."/>
            <person name="Alvarado L."/>
            <person name="Anderson V.L."/>
            <person name="Armstrong M.R."/>
            <person name="Avrova A."/>
            <person name="Baxter L."/>
            <person name="Beynon J."/>
            <person name="Boevink P.C."/>
            <person name="Bollmann S.R."/>
            <person name="Bos J.I."/>
            <person name="Bulone V."/>
            <person name="Cai G."/>
            <person name="Cakir C."/>
            <person name="Carrington J.C."/>
            <person name="Chawner M."/>
            <person name="Conti L."/>
            <person name="Costanzo S."/>
            <person name="Ewan R."/>
            <person name="Fahlgren N."/>
            <person name="Fischbach M.A."/>
            <person name="Fugelstad J."/>
            <person name="Gilroy E.M."/>
            <person name="Gnerre S."/>
            <person name="Green P.J."/>
            <person name="Grenville-Briggs L.J."/>
            <person name="Griffith J."/>
            <person name="Grunwald N.J."/>
            <person name="Horn K."/>
            <person name="Horner N.R."/>
            <person name="Hu C.H."/>
            <person name="Huitema E."/>
            <person name="Jeong D.H."/>
            <person name="Jones A.M."/>
            <person name="Jones J.D."/>
            <person name="Jones R.W."/>
            <person name="Karlsson E.K."/>
            <person name="Kunjeti S.G."/>
            <person name="Lamour K."/>
            <person name="Liu Z."/>
            <person name="Ma L."/>
            <person name="Maclean D."/>
            <person name="Chibucos M.C."/>
            <person name="McDonald H."/>
            <person name="McWalters J."/>
            <person name="Meijer H.J."/>
            <person name="Morgan W."/>
            <person name="Morris P.F."/>
            <person name="Munro C.A."/>
            <person name="O'Neill K."/>
            <person name="Ospina-Giraldo M."/>
            <person name="Pinzon A."/>
            <person name="Pritchard L."/>
            <person name="Ramsahoye B."/>
            <person name="Ren Q."/>
            <person name="Restrepo S."/>
            <person name="Roy S."/>
            <person name="Sadanandom A."/>
            <person name="Savidor A."/>
            <person name="Schornack S."/>
            <person name="Schwartz D.C."/>
            <person name="Schumann U.D."/>
            <person name="Schwessinger B."/>
            <person name="Seyer L."/>
            <person name="Sharpe T."/>
            <person name="Silvar C."/>
            <person name="Song J."/>
            <person name="Studholme D.J."/>
            <person name="Sykes S."/>
            <person name="Thines M."/>
            <person name="van de Vondervoort P.J."/>
            <person name="Phuntumart V."/>
            <person name="Wawra S."/>
            <person name="Weide R."/>
            <person name="Win J."/>
            <person name="Young C."/>
            <person name="Zhou S."/>
            <person name="Fry W."/>
            <person name="Meyers B.C."/>
            <person name="van West P."/>
            <person name="Ristaino J."/>
            <person name="Govers F."/>
            <person name="Birch P.R."/>
            <person name="Whisson S.C."/>
            <person name="Judelson H.S."/>
            <person name="Nusbaum C."/>
        </authorList>
    </citation>
    <scope>NUCLEOTIDE SEQUENCE [LARGE SCALE GENOMIC DNA]</scope>
    <source>
        <strain evidence="5">T30-4</strain>
    </source>
</reference>
<dbReference type="GO" id="GO:0016787">
    <property type="term" value="F:hydrolase activity"/>
    <property type="evidence" value="ECO:0007669"/>
    <property type="project" value="UniProtKB-KW"/>
</dbReference>
<dbReference type="VEuPathDB" id="FungiDB:PITG_06535"/>
<dbReference type="EMBL" id="DS028125">
    <property type="protein sequence ID" value="EEY69983.1"/>
    <property type="molecule type" value="Genomic_DNA"/>
</dbReference>
<evidence type="ECO:0000259" key="3">
    <source>
        <dbReference type="Pfam" id="PF00293"/>
    </source>
</evidence>
<keyword evidence="1" id="KW-0479">Metal-binding</keyword>
<evidence type="ECO:0000313" key="5">
    <source>
        <dbReference type="Proteomes" id="UP000006643"/>
    </source>
</evidence>
<dbReference type="KEGG" id="pif:PITG_06535"/>
<keyword evidence="2" id="KW-0378">Hydrolase</keyword>
<protein>
    <submittedName>
        <fullName evidence="4">RXLR effector family protein, putative</fullName>
    </submittedName>
</protein>
<dbReference type="Pfam" id="PF00293">
    <property type="entry name" value="NUDIX"/>
    <property type="match status" value="1"/>
</dbReference>
<feature type="domain" description="Nudix hydrolase" evidence="3">
    <location>
        <begin position="28"/>
        <end position="99"/>
    </location>
</feature>
<accession>D0N525</accession>
<dbReference type="PROSITE" id="PS00893">
    <property type="entry name" value="NUDIX_BOX"/>
    <property type="match status" value="1"/>
</dbReference>
<dbReference type="GO" id="GO:0005737">
    <property type="term" value="C:cytoplasm"/>
    <property type="evidence" value="ECO:0007669"/>
    <property type="project" value="TreeGrafter"/>
</dbReference>
<dbReference type="InterPro" id="IPR020084">
    <property type="entry name" value="NUDIX_hydrolase_CS"/>
</dbReference>
<organism evidence="4 5">
    <name type="scientific">Phytophthora infestans (strain T30-4)</name>
    <name type="common">Potato late blight agent</name>
    <dbReference type="NCBI Taxonomy" id="403677"/>
    <lineage>
        <taxon>Eukaryota</taxon>
        <taxon>Sar</taxon>
        <taxon>Stramenopiles</taxon>
        <taxon>Oomycota</taxon>
        <taxon>Peronosporomycetes</taxon>
        <taxon>Peronosporales</taxon>
        <taxon>Peronosporaceae</taxon>
        <taxon>Phytophthora</taxon>
    </lineage>
</organism>
<dbReference type="GO" id="GO:0005634">
    <property type="term" value="C:nucleus"/>
    <property type="evidence" value="ECO:0007669"/>
    <property type="project" value="TreeGrafter"/>
</dbReference>
<dbReference type="InterPro" id="IPR015797">
    <property type="entry name" value="NUDIX_hydrolase-like_dom_sf"/>
</dbReference>
<dbReference type="eggNOG" id="KOG2839">
    <property type="taxonomic scope" value="Eukaryota"/>
</dbReference>
<evidence type="ECO:0000256" key="1">
    <source>
        <dbReference type="ARBA" id="ARBA00022723"/>
    </source>
</evidence>
<dbReference type="Gene3D" id="3.90.79.10">
    <property type="entry name" value="Nucleoside Triphosphate Pyrophosphohydrolase"/>
    <property type="match status" value="1"/>
</dbReference>
<evidence type="ECO:0000313" key="4">
    <source>
        <dbReference type="EMBL" id="EEY69983.1"/>
    </source>
</evidence>